<dbReference type="PROSITE" id="PS51724">
    <property type="entry name" value="SPOR"/>
    <property type="match status" value="1"/>
</dbReference>
<keyword evidence="2" id="KW-1133">Transmembrane helix</keyword>
<dbReference type="Gene3D" id="3.30.70.1070">
    <property type="entry name" value="Sporulation related repeat"/>
    <property type="match status" value="1"/>
</dbReference>
<feature type="region of interest" description="Disordered" evidence="1">
    <location>
        <begin position="323"/>
        <end position="351"/>
    </location>
</feature>
<feature type="region of interest" description="Disordered" evidence="1">
    <location>
        <begin position="43"/>
        <end position="277"/>
    </location>
</feature>
<protein>
    <submittedName>
        <fullName evidence="4">Cell division protein FtsN</fullName>
    </submittedName>
</protein>
<proteinExistence type="predicted"/>
<reference evidence="4 5" key="1">
    <citation type="submission" date="2017-06" db="EMBL/GenBank/DDBJ databases">
        <title>Neisseria chenwenguii sp. nov., isolated from the intestinal contents of Tibetan Plateau Pika in Yushu, Qinghai Province, China.</title>
        <authorList>
            <person name="Zhang G."/>
        </authorList>
    </citation>
    <scope>NUCLEOTIDE SEQUENCE [LARGE SCALE GENOMIC DNA]</scope>
    <source>
        <strain evidence="4 5">10023</strain>
    </source>
</reference>
<feature type="compositionally biased region" description="Basic and acidic residues" evidence="1">
    <location>
        <begin position="88"/>
        <end position="114"/>
    </location>
</feature>
<gene>
    <name evidence="4" type="ORF">BG910_09805</name>
</gene>
<accession>A0A220S3A7</accession>
<keyword evidence="5" id="KW-1185">Reference proteome</keyword>
<dbReference type="Pfam" id="PF05036">
    <property type="entry name" value="SPOR"/>
    <property type="match status" value="1"/>
</dbReference>
<dbReference type="EMBL" id="CP022278">
    <property type="protein sequence ID" value="ASK27981.1"/>
    <property type="molecule type" value="Genomic_DNA"/>
</dbReference>
<keyword evidence="4" id="KW-0132">Cell division</keyword>
<sequence length="351" mass="37646">MNKQTQHGKGLSGFLSGLLLATAAIAGILFFLNKGNQSAFKEEIVKDRPAEQSEPEVLKPQEKPKKAETAPAETTVTPSEKPAQTETKTVEEKPAQTEPVEQPKAETKPQEETPRIVVTPPKPQAQPHQHQQSQPKVETTTTVTEPASGVDAEAAKAEAARKLAEKKAELQKKRAGREQSAKAGSDKKTELTDKQKTRAERKLAEKKAAKQKAEEAKKSAKPTPEQILNSGSIENARKAADEEAKKAAKAETAKNADAKKSEKTAYGDDSDGKGSGKKVVLQMGSYADRKSADAQRAKLAMMGVASRVVEGSVNGKSVYRVQSGSLSQDAAKRAQQTLKDNGVNSFARSAQ</sequence>
<feature type="compositionally biased region" description="Basic and acidic residues" evidence="1">
    <location>
        <begin position="235"/>
        <end position="274"/>
    </location>
</feature>
<feature type="compositionally biased region" description="Basic and acidic residues" evidence="1">
    <location>
        <begin position="153"/>
        <end position="218"/>
    </location>
</feature>
<evidence type="ECO:0000313" key="4">
    <source>
        <dbReference type="EMBL" id="ASK27981.1"/>
    </source>
</evidence>
<dbReference type="AlphaFoldDB" id="A0A220S3A7"/>
<name>A0A220S3A7_9NEIS</name>
<evidence type="ECO:0000256" key="2">
    <source>
        <dbReference type="SAM" id="Phobius"/>
    </source>
</evidence>
<keyword evidence="4" id="KW-0131">Cell cycle</keyword>
<feature type="transmembrane region" description="Helical" evidence="2">
    <location>
        <begin position="12"/>
        <end position="32"/>
    </location>
</feature>
<dbReference type="InterPro" id="IPR036680">
    <property type="entry name" value="SPOR-like_sf"/>
</dbReference>
<feature type="domain" description="SPOR" evidence="3">
    <location>
        <begin position="273"/>
        <end position="351"/>
    </location>
</feature>
<keyword evidence="2" id="KW-0812">Transmembrane</keyword>
<dbReference type="RefSeq" id="WP_089036673.1">
    <property type="nucleotide sequence ID" value="NZ_CP022278.1"/>
</dbReference>
<organism evidence="4 5">
    <name type="scientific">Neisseria chenwenguii</name>
    <dbReference type="NCBI Taxonomy" id="1853278"/>
    <lineage>
        <taxon>Bacteria</taxon>
        <taxon>Pseudomonadati</taxon>
        <taxon>Pseudomonadota</taxon>
        <taxon>Betaproteobacteria</taxon>
        <taxon>Neisseriales</taxon>
        <taxon>Neisseriaceae</taxon>
        <taxon>Neisseria</taxon>
    </lineage>
</organism>
<dbReference type="GO" id="GO:0051301">
    <property type="term" value="P:cell division"/>
    <property type="evidence" value="ECO:0007669"/>
    <property type="project" value="UniProtKB-KW"/>
</dbReference>
<feature type="compositionally biased region" description="Basic and acidic residues" evidence="1">
    <location>
        <begin position="43"/>
        <end position="68"/>
    </location>
</feature>
<evidence type="ECO:0000313" key="5">
    <source>
        <dbReference type="Proteomes" id="UP000198238"/>
    </source>
</evidence>
<evidence type="ECO:0000259" key="3">
    <source>
        <dbReference type="PROSITE" id="PS51724"/>
    </source>
</evidence>
<dbReference type="Proteomes" id="UP000198238">
    <property type="component" value="Chromosome"/>
</dbReference>
<dbReference type="InterPro" id="IPR007730">
    <property type="entry name" value="SPOR-like_dom"/>
</dbReference>
<evidence type="ECO:0000256" key="1">
    <source>
        <dbReference type="SAM" id="MobiDB-lite"/>
    </source>
</evidence>
<keyword evidence="2" id="KW-0472">Membrane</keyword>
<feature type="compositionally biased region" description="Low complexity" evidence="1">
    <location>
        <begin position="69"/>
        <end position="80"/>
    </location>
</feature>
<dbReference type="KEGG" id="nei:BG910_09805"/>
<dbReference type="GO" id="GO:0042834">
    <property type="term" value="F:peptidoglycan binding"/>
    <property type="evidence" value="ECO:0007669"/>
    <property type="project" value="InterPro"/>
</dbReference>
<feature type="compositionally biased region" description="Low complexity" evidence="1">
    <location>
        <begin position="125"/>
        <end position="145"/>
    </location>
</feature>
<dbReference type="SUPFAM" id="SSF110997">
    <property type="entry name" value="Sporulation related repeat"/>
    <property type="match status" value="1"/>
</dbReference>